<keyword evidence="5 14" id="KW-0378">Hydrolase</keyword>
<dbReference type="InterPro" id="IPR027417">
    <property type="entry name" value="P-loop_NTPase"/>
</dbReference>
<dbReference type="GO" id="GO:0006281">
    <property type="term" value="P:DNA repair"/>
    <property type="evidence" value="ECO:0007669"/>
    <property type="project" value="UniProtKB-UniRule"/>
</dbReference>
<reference evidence="17" key="1">
    <citation type="submission" date="2016-04" db="EMBL/GenBank/DDBJ databases">
        <authorList>
            <person name="Nguyen H.D."/>
            <person name="Samba Siva P."/>
            <person name="Cullis J."/>
            <person name="Levesque C.A."/>
            <person name="Hambleton S."/>
        </authorList>
    </citation>
    <scope>NUCLEOTIDE SEQUENCE</scope>
    <source>
        <strain evidence="17">DAOMC 236422</strain>
    </source>
</reference>
<dbReference type="GO" id="GO:0005739">
    <property type="term" value="C:mitochondrion"/>
    <property type="evidence" value="ECO:0007669"/>
    <property type="project" value="UniProtKB-SubCell"/>
</dbReference>
<comment type="cofactor">
    <cofactor evidence="1 14">
        <name>Mg(2+)</name>
        <dbReference type="ChEBI" id="CHEBI:18420"/>
    </cofactor>
</comment>
<keyword evidence="6 14" id="KW-0347">Helicase</keyword>
<evidence type="ECO:0000313" key="18">
    <source>
        <dbReference type="Proteomes" id="UP000078113"/>
    </source>
</evidence>
<dbReference type="GO" id="GO:0003697">
    <property type="term" value="F:single-stranded DNA binding"/>
    <property type="evidence" value="ECO:0007669"/>
    <property type="project" value="UniProtKB-ARBA"/>
</dbReference>
<comment type="subunit">
    <text evidence="14">Monomer.</text>
</comment>
<evidence type="ECO:0000256" key="7">
    <source>
        <dbReference type="ARBA" id="ARBA00022840"/>
    </source>
</evidence>
<comment type="similarity">
    <text evidence="14">Belongs to the helicase family. PIF1 subfamily.</text>
</comment>
<dbReference type="GO" id="GO:0000723">
    <property type="term" value="P:telomere maintenance"/>
    <property type="evidence" value="ECO:0007669"/>
    <property type="project" value="InterPro"/>
</dbReference>
<evidence type="ECO:0000313" key="17">
    <source>
        <dbReference type="EMBL" id="KAE8271231.1"/>
    </source>
</evidence>
<dbReference type="GO" id="GO:0005730">
    <property type="term" value="C:nucleolus"/>
    <property type="evidence" value="ECO:0007669"/>
    <property type="project" value="UniProtKB-SubCell"/>
</dbReference>
<comment type="subcellular location">
    <subcellularLocation>
        <location evidence="2">Nucleus</location>
        <location evidence="2">Nucleolus</location>
    </subcellularLocation>
    <subcellularLocation>
        <location evidence="14">Nucleus</location>
    </subcellularLocation>
    <subcellularLocation>
        <location evidence="14">Mitochondrion</location>
    </subcellularLocation>
</comment>
<dbReference type="InterPro" id="IPR010285">
    <property type="entry name" value="DNA_helicase_pif1-like_DEAD"/>
</dbReference>
<feature type="compositionally biased region" description="Low complexity" evidence="15">
    <location>
        <begin position="113"/>
        <end position="127"/>
    </location>
</feature>
<keyword evidence="3 14" id="KW-0547">Nucleotide-binding</keyword>
<feature type="domain" description="AAA+ ATPase" evidence="16">
    <location>
        <begin position="191"/>
        <end position="486"/>
    </location>
</feature>
<keyword evidence="13 14" id="KW-0539">Nucleus</keyword>
<evidence type="ECO:0000256" key="9">
    <source>
        <dbReference type="ARBA" id="ARBA00023128"/>
    </source>
</evidence>
<name>A0A8X7NC76_9BASI</name>
<evidence type="ECO:0000256" key="5">
    <source>
        <dbReference type="ARBA" id="ARBA00022801"/>
    </source>
</evidence>
<sequence length="648" mass="70343">MDRRPLKPSNTSNQPRSGLTSLKRSWSGTSKDLGAATFHQGSNNNNNNSGSGSSGRTAPGSQQSVAASSQEVFYEGWSSSPDVPGSTMSSGKHSLGSTASDGGPAKRPRSGLQSATSSDSGASSSQGKGRTLPSIFGQSSQDLLKFKRASSSSSSIFSKTGTVADNDTKATLAKVFLSNEQQMVLSKVVDKQQNVFYTGSAGTGKSVLLREIIKELRLRHSRTPDVVAITASTGIAACNVGGTTLHSFAGIGIGQGTVPQLMAFLRKNRKSVTRWLKTKVLIIDEVSMLDADLFDKLDEIARMLRKSTKPFGGIQLVVTGDFFQLPPVTYNNQPKFAFEAKCWKSAIDFQYNLTQVFRQKDQTFIDMLNEMRFGQLSQKSISIFKSLNRVPKYGDGIEPTELFPRREDVEKSNTNRLAALDSSTRVYNAIDTGRLPPDQREKVLSNFIAPKSLSLKINAQVMLIKNVDEGLVNGSIGHVVDFKTVAAAGREDGGGSSLDAMRPSVKVEKIEGGGSAAAISRSRSASPVKPGAEEGPEFPYVYFPQANRHMLCKPDSWKNEDNQGEVLAERHQVPLILAWAMSIHKAQGQTIPCCRIDLRRIFEKGQAYVALSRATSLEGLQVLGFDPSKVMAHPRVINWSRKTFENTS</sequence>
<evidence type="ECO:0000256" key="11">
    <source>
        <dbReference type="ARBA" id="ARBA00023204"/>
    </source>
</evidence>
<keyword evidence="9 14" id="KW-0496">Mitochondrion</keyword>
<evidence type="ECO:0000256" key="4">
    <source>
        <dbReference type="ARBA" id="ARBA00022763"/>
    </source>
</evidence>
<comment type="catalytic activity">
    <reaction evidence="14">
        <text>ATP + H2O = ADP + phosphate + H(+)</text>
        <dbReference type="Rhea" id="RHEA:13065"/>
        <dbReference type="ChEBI" id="CHEBI:15377"/>
        <dbReference type="ChEBI" id="CHEBI:15378"/>
        <dbReference type="ChEBI" id="CHEBI:30616"/>
        <dbReference type="ChEBI" id="CHEBI:43474"/>
        <dbReference type="ChEBI" id="CHEBI:456216"/>
        <dbReference type="EC" id="5.6.2.3"/>
    </reaction>
</comment>
<organism evidence="17 18">
    <name type="scientific">Tilletia walkeri</name>
    <dbReference type="NCBI Taxonomy" id="117179"/>
    <lineage>
        <taxon>Eukaryota</taxon>
        <taxon>Fungi</taxon>
        <taxon>Dikarya</taxon>
        <taxon>Basidiomycota</taxon>
        <taxon>Ustilaginomycotina</taxon>
        <taxon>Exobasidiomycetes</taxon>
        <taxon>Tilletiales</taxon>
        <taxon>Tilletiaceae</taxon>
        <taxon>Tilletia</taxon>
    </lineage>
</organism>
<dbReference type="InterPro" id="IPR003593">
    <property type="entry name" value="AAA+_ATPase"/>
</dbReference>
<evidence type="ECO:0000256" key="3">
    <source>
        <dbReference type="ARBA" id="ARBA00022741"/>
    </source>
</evidence>
<comment type="function">
    <text evidence="14">DNA-dependent ATPase and 5'-3' DNA helicase required for the maintenance of both mitochondrial and nuclear genome stability.</text>
</comment>
<evidence type="ECO:0000256" key="2">
    <source>
        <dbReference type="ARBA" id="ARBA00004604"/>
    </source>
</evidence>
<dbReference type="InterPro" id="IPR048293">
    <property type="entry name" value="PIF1_RRM3_pfh1"/>
</dbReference>
<keyword evidence="10 14" id="KW-0233">DNA recombination</keyword>
<dbReference type="HAMAP" id="MF_03176">
    <property type="entry name" value="PIF1"/>
    <property type="match status" value="1"/>
</dbReference>
<feature type="compositionally biased region" description="Polar residues" evidence="15">
    <location>
        <begin position="8"/>
        <end position="30"/>
    </location>
</feature>
<dbReference type="SMART" id="SM00382">
    <property type="entry name" value="AAA"/>
    <property type="match status" value="1"/>
</dbReference>
<keyword evidence="11 14" id="KW-0234">DNA repair</keyword>
<evidence type="ECO:0000256" key="10">
    <source>
        <dbReference type="ARBA" id="ARBA00023172"/>
    </source>
</evidence>
<dbReference type="AlphaFoldDB" id="A0A8X7NC76"/>
<dbReference type="EMBL" id="LWDG02000024">
    <property type="protein sequence ID" value="KAE8271231.1"/>
    <property type="molecule type" value="Genomic_DNA"/>
</dbReference>
<evidence type="ECO:0000256" key="15">
    <source>
        <dbReference type="SAM" id="MobiDB-lite"/>
    </source>
</evidence>
<keyword evidence="8 14" id="KW-0238">DNA-binding</keyword>
<dbReference type="SUPFAM" id="SSF52540">
    <property type="entry name" value="P-loop containing nucleoside triphosphate hydrolases"/>
    <property type="match status" value="2"/>
</dbReference>
<dbReference type="GO" id="GO:0005524">
    <property type="term" value="F:ATP binding"/>
    <property type="evidence" value="ECO:0007669"/>
    <property type="project" value="UniProtKB-UniRule"/>
</dbReference>
<dbReference type="CDD" id="cd18037">
    <property type="entry name" value="DEXSc_Pif1_like"/>
    <property type="match status" value="1"/>
</dbReference>
<dbReference type="Gene3D" id="3.40.50.300">
    <property type="entry name" value="P-loop containing nucleotide triphosphate hydrolases"/>
    <property type="match status" value="1"/>
</dbReference>
<keyword evidence="4 14" id="KW-0227">DNA damage</keyword>
<keyword evidence="18" id="KW-1185">Reference proteome</keyword>
<dbReference type="PANTHER" id="PTHR47642:SF5">
    <property type="entry name" value="ATP-DEPENDENT DNA HELICASE"/>
    <property type="match status" value="1"/>
</dbReference>
<evidence type="ECO:0000256" key="6">
    <source>
        <dbReference type="ARBA" id="ARBA00022806"/>
    </source>
</evidence>
<dbReference type="FunFam" id="3.40.50.300:FF:001226">
    <property type="entry name" value="ATP-dependent DNA helicase PIF1"/>
    <property type="match status" value="1"/>
</dbReference>
<feature type="compositionally biased region" description="Polar residues" evidence="15">
    <location>
        <begin position="77"/>
        <end position="100"/>
    </location>
</feature>
<gene>
    <name evidence="14" type="primary">PIF1</name>
    <name evidence="17" type="ORF">A4X09_0g1117</name>
</gene>
<evidence type="ECO:0000256" key="1">
    <source>
        <dbReference type="ARBA" id="ARBA00001946"/>
    </source>
</evidence>
<protein>
    <recommendedName>
        <fullName evidence="14">ATP-dependent DNA helicase PIF1</fullName>
        <ecNumber evidence="14">5.6.2.3</ecNumber>
    </recommendedName>
    <alternativeName>
        <fullName evidence="14">DNA 5'-3' helicase PIF1</fullName>
    </alternativeName>
    <alternativeName>
        <fullName evidence="14">DNA repair and recombination helicase PIF1</fullName>
    </alternativeName>
</protein>
<dbReference type="InterPro" id="IPR051055">
    <property type="entry name" value="PIF1_helicase"/>
</dbReference>
<dbReference type="Pfam" id="PF05970">
    <property type="entry name" value="PIF1"/>
    <property type="match status" value="1"/>
</dbReference>
<comment type="caution">
    <text evidence="17">The sequence shown here is derived from an EMBL/GenBank/DDBJ whole genome shotgun (WGS) entry which is preliminary data.</text>
</comment>
<dbReference type="InterPro" id="IPR049163">
    <property type="entry name" value="Pif1-like_2B_dom"/>
</dbReference>
<proteinExistence type="inferred from homology"/>
<dbReference type="GO" id="GO:0043139">
    <property type="term" value="F:5'-3' DNA helicase activity"/>
    <property type="evidence" value="ECO:0007669"/>
    <property type="project" value="UniProtKB-UniRule"/>
</dbReference>
<dbReference type="GO" id="GO:0006310">
    <property type="term" value="P:DNA recombination"/>
    <property type="evidence" value="ECO:0007669"/>
    <property type="project" value="UniProtKB-UniRule"/>
</dbReference>
<evidence type="ECO:0000256" key="12">
    <source>
        <dbReference type="ARBA" id="ARBA00023235"/>
    </source>
</evidence>
<dbReference type="EC" id="5.6.2.3" evidence="14"/>
<evidence type="ECO:0000256" key="13">
    <source>
        <dbReference type="ARBA" id="ARBA00023242"/>
    </source>
</evidence>
<feature type="DNA-binding region" evidence="14">
    <location>
        <begin position="606"/>
        <end position="625"/>
    </location>
</feature>
<evidence type="ECO:0000256" key="8">
    <source>
        <dbReference type="ARBA" id="ARBA00023125"/>
    </source>
</evidence>
<dbReference type="PANTHER" id="PTHR47642">
    <property type="entry name" value="ATP-DEPENDENT DNA HELICASE"/>
    <property type="match status" value="1"/>
</dbReference>
<accession>A0A8X7NC76</accession>
<feature type="region of interest" description="Disordered" evidence="15">
    <location>
        <begin position="1"/>
        <end position="134"/>
    </location>
</feature>
<keyword evidence="12 14" id="KW-0413">Isomerase</keyword>
<dbReference type="CDD" id="cd18809">
    <property type="entry name" value="SF1_C_RecD"/>
    <property type="match status" value="1"/>
</dbReference>
<feature type="compositionally biased region" description="Low complexity" evidence="15">
    <location>
        <begin position="41"/>
        <end position="70"/>
    </location>
</feature>
<evidence type="ECO:0000256" key="14">
    <source>
        <dbReference type="HAMAP-Rule" id="MF_03176"/>
    </source>
</evidence>
<dbReference type="Proteomes" id="UP000078113">
    <property type="component" value="Unassembled WGS sequence"/>
</dbReference>
<feature type="binding site" evidence="14">
    <location>
        <begin position="199"/>
        <end position="206"/>
    </location>
    <ligand>
        <name>ATP</name>
        <dbReference type="ChEBI" id="CHEBI:30616"/>
    </ligand>
</feature>
<dbReference type="GO" id="GO:0016787">
    <property type="term" value="F:hydrolase activity"/>
    <property type="evidence" value="ECO:0007669"/>
    <property type="project" value="UniProtKB-KW"/>
</dbReference>
<evidence type="ECO:0000259" key="16">
    <source>
        <dbReference type="SMART" id="SM00382"/>
    </source>
</evidence>
<keyword evidence="7 14" id="KW-0067">ATP-binding</keyword>
<dbReference type="Pfam" id="PF21530">
    <property type="entry name" value="Pif1_2B_dom"/>
    <property type="match status" value="1"/>
</dbReference>
<reference evidence="17" key="2">
    <citation type="journal article" date="2019" name="IMA Fungus">
        <title>Genome sequencing and comparison of five Tilletia species to identify candidate genes for the detection of regulated species infecting wheat.</title>
        <authorList>
            <person name="Nguyen H.D.T."/>
            <person name="Sultana T."/>
            <person name="Kesanakurti P."/>
            <person name="Hambleton S."/>
        </authorList>
    </citation>
    <scope>NUCLEOTIDE SEQUENCE</scope>
    <source>
        <strain evidence="17">DAOMC 236422</strain>
    </source>
</reference>